<dbReference type="AlphaFoldDB" id="A0A3A3FUA5"/>
<dbReference type="Proteomes" id="UP000265955">
    <property type="component" value="Unassembled WGS sequence"/>
</dbReference>
<evidence type="ECO:0000313" key="1">
    <source>
        <dbReference type="EMBL" id="RJF99373.1"/>
    </source>
</evidence>
<evidence type="ECO:0000313" key="2">
    <source>
        <dbReference type="Proteomes" id="UP000265955"/>
    </source>
</evidence>
<organism evidence="1 2">
    <name type="scientific">Noviherbaspirillum saxi</name>
    <dbReference type="NCBI Taxonomy" id="2320863"/>
    <lineage>
        <taxon>Bacteria</taxon>
        <taxon>Pseudomonadati</taxon>
        <taxon>Pseudomonadota</taxon>
        <taxon>Betaproteobacteria</taxon>
        <taxon>Burkholderiales</taxon>
        <taxon>Oxalobacteraceae</taxon>
        <taxon>Noviherbaspirillum</taxon>
    </lineage>
</organism>
<keyword evidence="2" id="KW-1185">Reference proteome</keyword>
<gene>
    <name evidence="1" type="ORF">D3871_13205</name>
</gene>
<name>A0A3A3FUA5_9BURK</name>
<proteinExistence type="predicted"/>
<reference evidence="2" key="1">
    <citation type="submission" date="2018-09" db="EMBL/GenBank/DDBJ databases">
        <authorList>
            <person name="Zhu H."/>
        </authorList>
    </citation>
    <scope>NUCLEOTIDE SEQUENCE [LARGE SCALE GENOMIC DNA]</scope>
    <source>
        <strain evidence="2">K1R23-30</strain>
    </source>
</reference>
<accession>A0A3A3FUA5</accession>
<dbReference type="EMBL" id="QYUO01000001">
    <property type="protein sequence ID" value="RJF99373.1"/>
    <property type="molecule type" value="Genomic_DNA"/>
</dbReference>
<comment type="caution">
    <text evidence="1">The sequence shown here is derived from an EMBL/GenBank/DDBJ whole genome shotgun (WGS) entry which is preliminary data.</text>
</comment>
<protein>
    <submittedName>
        <fullName evidence="1">Uncharacterized protein</fullName>
    </submittedName>
</protein>
<sequence length="94" mass="10716">MALEADEFKQQASKKVILFFACRSKFKNSLVPTTRSLEASATMQKHQASWALLSRCTYLLCAEKTLDITQKIPFRHNRQSMASPIDLHQKRACA</sequence>